<dbReference type="InterPro" id="IPR000086">
    <property type="entry name" value="NUDIX_hydrolase_dom"/>
</dbReference>
<dbReference type="GO" id="GO:0005829">
    <property type="term" value="C:cytosol"/>
    <property type="evidence" value="ECO:0007669"/>
    <property type="project" value="TreeGrafter"/>
</dbReference>
<protein>
    <recommendedName>
        <fullName evidence="4">GDP-mannose pyrophosphatase</fullName>
    </recommendedName>
    <alternativeName>
        <fullName evidence="6">GDP-mannose hydrolase</fullName>
    </alternativeName>
    <alternativeName>
        <fullName evidence="7">GDPMK</fullName>
    </alternativeName>
</protein>
<comment type="catalytic activity">
    <reaction evidence="1">
        <text>GDP-alpha-D-mannose + H2O = alpha-D-mannose 1-phosphate + GMP + 2 H(+)</text>
        <dbReference type="Rhea" id="RHEA:27978"/>
        <dbReference type="ChEBI" id="CHEBI:15377"/>
        <dbReference type="ChEBI" id="CHEBI:15378"/>
        <dbReference type="ChEBI" id="CHEBI:57527"/>
        <dbReference type="ChEBI" id="CHEBI:58115"/>
        <dbReference type="ChEBI" id="CHEBI:58409"/>
    </reaction>
</comment>
<evidence type="ECO:0000313" key="9">
    <source>
        <dbReference type="EMBL" id="SMC52064.1"/>
    </source>
</evidence>
<gene>
    <name evidence="9" type="ORF">SAMN06296008_106139</name>
</gene>
<dbReference type="InterPro" id="IPR020084">
    <property type="entry name" value="NUDIX_hydrolase_CS"/>
</dbReference>
<dbReference type="GO" id="GO:0006753">
    <property type="term" value="P:nucleoside phosphate metabolic process"/>
    <property type="evidence" value="ECO:0007669"/>
    <property type="project" value="TreeGrafter"/>
</dbReference>
<feature type="domain" description="Nudix hydrolase" evidence="8">
    <location>
        <begin position="59"/>
        <end position="198"/>
    </location>
</feature>
<evidence type="ECO:0000256" key="6">
    <source>
        <dbReference type="ARBA" id="ARBA00032162"/>
    </source>
</evidence>
<accession>A0A1W1ZUI8</accession>
<sequence>MSAPQKPVKVFSELPENDEHLKEHTLDSNLAYEGLFLKLYRDEVQLPNGKIANREYIKHPGAVAIVPLFNDHSVLLERQFRYPLNRAILEIPAGKLEFGEDPLECAKRELKEETGFEASEWVFLGKIHPVISYSTEFIDIYLAKGLIQGSAKLDEEEFLDTFNATMEEISEWIKVGVITDVKTIISHYWLKDYLSKLSS</sequence>
<reference evidence="9 10" key="1">
    <citation type="submission" date="2017-04" db="EMBL/GenBank/DDBJ databases">
        <authorList>
            <person name="Afonso C.L."/>
            <person name="Miller P.J."/>
            <person name="Scott M.A."/>
            <person name="Spackman E."/>
            <person name="Goraichik I."/>
            <person name="Dimitrov K.M."/>
            <person name="Suarez D.L."/>
            <person name="Swayne D.E."/>
        </authorList>
    </citation>
    <scope>NUCLEOTIDE SEQUENCE [LARGE SCALE GENOMIC DNA]</scope>
    <source>
        <strain evidence="9 10">VK13</strain>
    </source>
</reference>
<dbReference type="RefSeq" id="WP_084283466.1">
    <property type="nucleotide sequence ID" value="NZ_FWXJ01000006.1"/>
</dbReference>
<dbReference type="PANTHER" id="PTHR11839:SF18">
    <property type="entry name" value="NUDIX HYDROLASE DOMAIN-CONTAINING PROTEIN"/>
    <property type="match status" value="1"/>
</dbReference>
<dbReference type="PROSITE" id="PS00893">
    <property type="entry name" value="NUDIX_BOX"/>
    <property type="match status" value="1"/>
</dbReference>
<dbReference type="OrthoDB" id="9806150at2"/>
<dbReference type="STRING" id="1938817.SAMN06296008_106139"/>
<dbReference type="SUPFAM" id="SSF55811">
    <property type="entry name" value="Nudix"/>
    <property type="match status" value="1"/>
</dbReference>
<dbReference type="EMBL" id="FWXJ01000006">
    <property type="protein sequence ID" value="SMC52064.1"/>
    <property type="molecule type" value="Genomic_DNA"/>
</dbReference>
<name>A0A1W1ZUI8_9BURK</name>
<evidence type="ECO:0000256" key="1">
    <source>
        <dbReference type="ARBA" id="ARBA00000847"/>
    </source>
</evidence>
<dbReference type="InterPro" id="IPR015797">
    <property type="entry name" value="NUDIX_hydrolase-like_dom_sf"/>
</dbReference>
<comment type="similarity">
    <text evidence="3">Belongs to the Nudix hydrolase family. NudK subfamily.</text>
</comment>
<evidence type="ECO:0000256" key="5">
    <source>
        <dbReference type="ARBA" id="ARBA00022801"/>
    </source>
</evidence>
<keyword evidence="10" id="KW-1185">Reference proteome</keyword>
<evidence type="ECO:0000313" key="10">
    <source>
        <dbReference type="Proteomes" id="UP000192708"/>
    </source>
</evidence>
<evidence type="ECO:0000256" key="4">
    <source>
        <dbReference type="ARBA" id="ARBA00016377"/>
    </source>
</evidence>
<keyword evidence="5" id="KW-0378">Hydrolase</keyword>
<dbReference type="Pfam" id="PF00293">
    <property type="entry name" value="NUDIX"/>
    <property type="match status" value="1"/>
</dbReference>
<dbReference type="GO" id="GO:0019693">
    <property type="term" value="P:ribose phosphate metabolic process"/>
    <property type="evidence" value="ECO:0007669"/>
    <property type="project" value="TreeGrafter"/>
</dbReference>
<organism evidence="9 10">
    <name type="scientific">Polynucleobacter kasalickyi</name>
    <dbReference type="NCBI Taxonomy" id="1938817"/>
    <lineage>
        <taxon>Bacteria</taxon>
        <taxon>Pseudomonadati</taxon>
        <taxon>Pseudomonadota</taxon>
        <taxon>Betaproteobacteria</taxon>
        <taxon>Burkholderiales</taxon>
        <taxon>Burkholderiaceae</taxon>
        <taxon>Polynucleobacter</taxon>
    </lineage>
</organism>
<dbReference type="PROSITE" id="PS51462">
    <property type="entry name" value="NUDIX"/>
    <property type="match status" value="1"/>
</dbReference>
<evidence type="ECO:0000259" key="8">
    <source>
        <dbReference type="PROSITE" id="PS51462"/>
    </source>
</evidence>
<evidence type="ECO:0000256" key="7">
    <source>
        <dbReference type="ARBA" id="ARBA00032272"/>
    </source>
</evidence>
<dbReference type="PANTHER" id="PTHR11839">
    <property type="entry name" value="UDP/ADP-SUGAR PYROPHOSPHATASE"/>
    <property type="match status" value="1"/>
</dbReference>
<evidence type="ECO:0000256" key="3">
    <source>
        <dbReference type="ARBA" id="ARBA00007275"/>
    </source>
</evidence>
<dbReference type="Gene3D" id="3.90.79.10">
    <property type="entry name" value="Nucleoside Triphosphate Pyrophosphohydrolase"/>
    <property type="match status" value="1"/>
</dbReference>
<evidence type="ECO:0000256" key="2">
    <source>
        <dbReference type="ARBA" id="ARBA00001946"/>
    </source>
</evidence>
<proteinExistence type="inferred from homology"/>
<comment type="cofactor">
    <cofactor evidence="2">
        <name>Mg(2+)</name>
        <dbReference type="ChEBI" id="CHEBI:18420"/>
    </cofactor>
</comment>
<dbReference type="GO" id="GO:0016787">
    <property type="term" value="F:hydrolase activity"/>
    <property type="evidence" value="ECO:0007669"/>
    <property type="project" value="UniProtKB-KW"/>
</dbReference>
<dbReference type="Proteomes" id="UP000192708">
    <property type="component" value="Unassembled WGS sequence"/>
</dbReference>
<dbReference type="AlphaFoldDB" id="A0A1W1ZUI8"/>